<proteinExistence type="predicted"/>
<feature type="domain" description="Heterokaryon incompatibility" evidence="1">
    <location>
        <begin position="75"/>
        <end position="245"/>
    </location>
</feature>
<dbReference type="AlphaFoldDB" id="A0A9P9AHE2"/>
<sequence>MPPLAKERLDKIPSDIRASLAGISSTQPSPYRYRRLKGTEIRLLQLLPPTRIHRGISKEIECKIIHVRLENAPKYEALSYVWGDPERKHEINTRAGWRNILDRNHYSIAVTLSLFAALGSLRYASKTRVLWIDQICIDQDKTEEKNEQVPRMRRIYERATCTIIWLGNNIQDSEMLWEMYKSLSTPAPSNDSHGAMLTLDQRALARMLGIGVETASNGRSNLEYRLLLERFLNLPWFSRAWVYQEAVVAEKVDMTWGRVVLPFDFVTGLIVNAYSIFKSEEDGKWHEKLKKTRGFGPLRAIFYDRLEHKKGRLNFLNVLWHARLHLDATDDRDRVYAFLAFHKPTSMKSPGATPQDSETTIEPSYSSHVQDIYTHFARTVVQSSQNLDILQFVVPTQNSDYELPSWVPNWAESRFVSGSPIVIPGVPNRFNACNAKSHVQNSTSSPTELHLLGHILGKVSAVIRHKFKHSYCSSSLKAAFDLDELENLVQARLAKARQGASGTPVMPGWTSGEIRETLLRTILADGSFTPDHQIAYPMKELLDAYDDEPTSQDSEVPERDASPKLRRQFLRQAGEIASGKRIFLSDHFDIGLGYSTMRKGDVLCILYGSNLPCVLRKDCGDGSRHDVYRFIGQCYLNGWMDGSKNPRDWRWWDLNPQAFVII</sequence>
<gene>
    <name evidence="2" type="ORF">B0T10DRAFT_502177</name>
</gene>
<dbReference type="InterPro" id="IPR010730">
    <property type="entry name" value="HET"/>
</dbReference>
<dbReference type="Pfam" id="PF26639">
    <property type="entry name" value="Het-6_barrel"/>
    <property type="match status" value="1"/>
</dbReference>
<protein>
    <submittedName>
        <fullName evidence="2">Heterokaryon incompatibility protein-domain-containing protein</fullName>
    </submittedName>
</protein>
<evidence type="ECO:0000259" key="1">
    <source>
        <dbReference type="Pfam" id="PF06985"/>
    </source>
</evidence>
<accession>A0A9P9AHE2</accession>
<keyword evidence="3" id="KW-1185">Reference proteome</keyword>
<dbReference type="OrthoDB" id="2157530at2759"/>
<dbReference type="PANTHER" id="PTHR24148:SF73">
    <property type="entry name" value="HET DOMAIN PROTEIN (AFU_ORTHOLOGUE AFUA_8G01020)"/>
    <property type="match status" value="1"/>
</dbReference>
<dbReference type="PANTHER" id="PTHR24148">
    <property type="entry name" value="ANKYRIN REPEAT DOMAIN-CONTAINING PROTEIN 39 HOMOLOG-RELATED"/>
    <property type="match status" value="1"/>
</dbReference>
<evidence type="ECO:0000313" key="3">
    <source>
        <dbReference type="Proteomes" id="UP000777438"/>
    </source>
</evidence>
<comment type="caution">
    <text evidence="2">The sequence shown here is derived from an EMBL/GenBank/DDBJ whole genome shotgun (WGS) entry which is preliminary data.</text>
</comment>
<name>A0A9P9AHE2_9HYPO</name>
<dbReference type="Pfam" id="PF06985">
    <property type="entry name" value="HET"/>
    <property type="match status" value="1"/>
</dbReference>
<organism evidence="2 3">
    <name type="scientific">Thelonectria olida</name>
    <dbReference type="NCBI Taxonomy" id="1576542"/>
    <lineage>
        <taxon>Eukaryota</taxon>
        <taxon>Fungi</taxon>
        <taxon>Dikarya</taxon>
        <taxon>Ascomycota</taxon>
        <taxon>Pezizomycotina</taxon>
        <taxon>Sordariomycetes</taxon>
        <taxon>Hypocreomycetidae</taxon>
        <taxon>Hypocreales</taxon>
        <taxon>Nectriaceae</taxon>
        <taxon>Thelonectria</taxon>
    </lineage>
</organism>
<reference evidence="2 3" key="1">
    <citation type="journal article" date="2021" name="Nat. Commun.">
        <title>Genetic determinants of endophytism in the Arabidopsis root mycobiome.</title>
        <authorList>
            <person name="Mesny F."/>
            <person name="Miyauchi S."/>
            <person name="Thiergart T."/>
            <person name="Pickel B."/>
            <person name="Atanasova L."/>
            <person name="Karlsson M."/>
            <person name="Huettel B."/>
            <person name="Barry K.W."/>
            <person name="Haridas S."/>
            <person name="Chen C."/>
            <person name="Bauer D."/>
            <person name="Andreopoulos W."/>
            <person name="Pangilinan J."/>
            <person name="LaButti K."/>
            <person name="Riley R."/>
            <person name="Lipzen A."/>
            <person name="Clum A."/>
            <person name="Drula E."/>
            <person name="Henrissat B."/>
            <person name="Kohler A."/>
            <person name="Grigoriev I.V."/>
            <person name="Martin F.M."/>
            <person name="Hacquard S."/>
        </authorList>
    </citation>
    <scope>NUCLEOTIDE SEQUENCE [LARGE SCALE GENOMIC DNA]</scope>
    <source>
        <strain evidence="2 3">MPI-CAGE-CH-0241</strain>
    </source>
</reference>
<dbReference type="InterPro" id="IPR052895">
    <property type="entry name" value="HetReg/Transcr_Mod"/>
</dbReference>
<dbReference type="Proteomes" id="UP000777438">
    <property type="component" value="Unassembled WGS sequence"/>
</dbReference>
<dbReference type="EMBL" id="JAGPYM010000091">
    <property type="protein sequence ID" value="KAH6867737.1"/>
    <property type="molecule type" value="Genomic_DNA"/>
</dbReference>
<evidence type="ECO:0000313" key="2">
    <source>
        <dbReference type="EMBL" id="KAH6867737.1"/>
    </source>
</evidence>